<dbReference type="NCBIfam" id="NF006968">
    <property type="entry name" value="PRK09441.1-1"/>
    <property type="match status" value="1"/>
</dbReference>
<evidence type="ECO:0000256" key="2">
    <source>
        <dbReference type="ARBA" id="ARBA00008061"/>
    </source>
</evidence>
<organism evidence="8 9">
    <name type="scientific">Zopfia rhizophila CBS 207.26</name>
    <dbReference type="NCBI Taxonomy" id="1314779"/>
    <lineage>
        <taxon>Eukaryota</taxon>
        <taxon>Fungi</taxon>
        <taxon>Dikarya</taxon>
        <taxon>Ascomycota</taxon>
        <taxon>Pezizomycotina</taxon>
        <taxon>Dothideomycetes</taxon>
        <taxon>Dothideomycetes incertae sedis</taxon>
        <taxon>Zopfiaceae</taxon>
        <taxon>Zopfia</taxon>
    </lineage>
</organism>
<dbReference type="GO" id="GO:0005975">
    <property type="term" value="P:carbohydrate metabolic process"/>
    <property type="evidence" value="ECO:0007669"/>
    <property type="project" value="InterPro"/>
</dbReference>
<dbReference type="GO" id="GO:0004553">
    <property type="term" value="F:hydrolase activity, hydrolyzing O-glycosyl compounds"/>
    <property type="evidence" value="ECO:0007669"/>
    <property type="project" value="InterPro"/>
</dbReference>
<dbReference type="AlphaFoldDB" id="A0A6A6DKL9"/>
<dbReference type="Gene3D" id="2.40.30.140">
    <property type="match status" value="1"/>
</dbReference>
<dbReference type="Pfam" id="PF00128">
    <property type="entry name" value="Alpha-amylase"/>
    <property type="match status" value="1"/>
</dbReference>
<evidence type="ECO:0000256" key="3">
    <source>
        <dbReference type="ARBA" id="ARBA00022723"/>
    </source>
</evidence>
<dbReference type="OrthoDB" id="550577at2759"/>
<evidence type="ECO:0000313" key="8">
    <source>
        <dbReference type="EMBL" id="KAF2178972.1"/>
    </source>
</evidence>
<dbReference type="Proteomes" id="UP000800200">
    <property type="component" value="Unassembled WGS sequence"/>
</dbReference>
<dbReference type="InterPro" id="IPR013776">
    <property type="entry name" value="A-amylase_thermo"/>
</dbReference>
<evidence type="ECO:0000256" key="6">
    <source>
        <dbReference type="ARBA" id="ARBA00023295"/>
    </source>
</evidence>
<evidence type="ECO:0000256" key="4">
    <source>
        <dbReference type="ARBA" id="ARBA00022801"/>
    </source>
</evidence>
<dbReference type="SMART" id="SM00642">
    <property type="entry name" value="Aamy"/>
    <property type="match status" value="1"/>
</dbReference>
<keyword evidence="5" id="KW-0119">Carbohydrate metabolism</keyword>
<comment type="cofactor">
    <cofactor evidence="1">
        <name>Ca(2+)</name>
        <dbReference type="ChEBI" id="CHEBI:29108"/>
    </cofactor>
</comment>
<accession>A0A6A6DKL9</accession>
<keyword evidence="9" id="KW-1185">Reference proteome</keyword>
<gene>
    <name evidence="8" type="ORF">K469DRAFT_754217</name>
</gene>
<protein>
    <submittedName>
        <fullName evidence="8">Glycoside hydrolase family 13 protein</fullName>
    </submittedName>
</protein>
<evidence type="ECO:0000259" key="7">
    <source>
        <dbReference type="SMART" id="SM00642"/>
    </source>
</evidence>
<dbReference type="EMBL" id="ML994671">
    <property type="protein sequence ID" value="KAF2178972.1"/>
    <property type="molecule type" value="Genomic_DNA"/>
</dbReference>
<keyword evidence="6" id="KW-0326">Glycosidase</keyword>
<feature type="domain" description="Glycosyl hydrolase family 13 catalytic" evidence="7">
    <location>
        <begin position="25"/>
        <end position="413"/>
    </location>
</feature>
<dbReference type="InterPro" id="IPR017853">
    <property type="entry name" value="GH"/>
</dbReference>
<proteinExistence type="inferred from homology"/>
<dbReference type="PIRSF" id="PIRSF001021">
    <property type="entry name" value="Alph-amls_thrmst"/>
    <property type="match status" value="1"/>
</dbReference>
<dbReference type="InterPro" id="IPR006047">
    <property type="entry name" value="GH13_cat_dom"/>
</dbReference>
<dbReference type="CDD" id="cd11318">
    <property type="entry name" value="AmyAc_bac_fung_AmyA"/>
    <property type="match status" value="1"/>
</dbReference>
<keyword evidence="3" id="KW-0479">Metal-binding</keyword>
<dbReference type="Gene3D" id="2.60.40.1180">
    <property type="entry name" value="Golgi alpha-mannosidase II"/>
    <property type="match status" value="1"/>
</dbReference>
<evidence type="ECO:0000313" key="9">
    <source>
        <dbReference type="Proteomes" id="UP000800200"/>
    </source>
</evidence>
<evidence type="ECO:0000256" key="1">
    <source>
        <dbReference type="ARBA" id="ARBA00001913"/>
    </source>
</evidence>
<reference evidence="8" key="1">
    <citation type="journal article" date="2020" name="Stud. Mycol.">
        <title>101 Dothideomycetes genomes: a test case for predicting lifestyles and emergence of pathogens.</title>
        <authorList>
            <person name="Haridas S."/>
            <person name="Albert R."/>
            <person name="Binder M."/>
            <person name="Bloem J."/>
            <person name="Labutti K."/>
            <person name="Salamov A."/>
            <person name="Andreopoulos B."/>
            <person name="Baker S."/>
            <person name="Barry K."/>
            <person name="Bills G."/>
            <person name="Bluhm B."/>
            <person name="Cannon C."/>
            <person name="Castanera R."/>
            <person name="Culley D."/>
            <person name="Daum C."/>
            <person name="Ezra D."/>
            <person name="Gonzalez J."/>
            <person name="Henrissat B."/>
            <person name="Kuo A."/>
            <person name="Liang C."/>
            <person name="Lipzen A."/>
            <person name="Lutzoni F."/>
            <person name="Magnuson J."/>
            <person name="Mondo S."/>
            <person name="Nolan M."/>
            <person name="Ohm R."/>
            <person name="Pangilinan J."/>
            <person name="Park H.-J."/>
            <person name="Ramirez L."/>
            <person name="Alfaro M."/>
            <person name="Sun H."/>
            <person name="Tritt A."/>
            <person name="Yoshinaga Y."/>
            <person name="Zwiers L.-H."/>
            <person name="Turgeon B."/>
            <person name="Goodwin S."/>
            <person name="Spatafora J."/>
            <person name="Crous P."/>
            <person name="Grigoriev I."/>
        </authorList>
    </citation>
    <scope>NUCLEOTIDE SEQUENCE</scope>
    <source>
        <strain evidence="8">CBS 207.26</strain>
    </source>
</reference>
<dbReference type="PANTHER" id="PTHR43447">
    <property type="entry name" value="ALPHA-AMYLASE"/>
    <property type="match status" value="1"/>
</dbReference>
<comment type="similarity">
    <text evidence="2">Belongs to the glycosyl hydrolase 13 family.</text>
</comment>
<dbReference type="SUPFAM" id="SSF51011">
    <property type="entry name" value="Glycosyl hydrolase domain"/>
    <property type="match status" value="1"/>
</dbReference>
<name>A0A6A6DKL9_9PEZI</name>
<dbReference type="NCBIfam" id="NF006969">
    <property type="entry name" value="PRK09441.1-2"/>
    <property type="match status" value="1"/>
</dbReference>
<dbReference type="Gene3D" id="3.20.20.80">
    <property type="entry name" value="Glycosidases"/>
    <property type="match status" value="1"/>
</dbReference>
<dbReference type="InterPro" id="IPR013780">
    <property type="entry name" value="Glyco_hydro_b"/>
</dbReference>
<keyword evidence="4 8" id="KW-0378">Hydrolase</keyword>
<evidence type="ECO:0000256" key="5">
    <source>
        <dbReference type="ARBA" id="ARBA00023277"/>
    </source>
</evidence>
<sequence length="520" mass="59279">MISRAVKKWNAAHSSMKDEPCPKNGTMFQGFEWFVPKDQKHWQRLRDGIPSLKAIGIDNMWIPPGCKAGWHGSNGYDTYDLYDLGEFEQKDSRGTKWGTKGELVEMIHTANAHGVGILWDAVLNHKAAADYTERCLAVKVDPKDRRRETGKPQEIEAWTGFDFKGRGGKYSSMKYNWNHFTATDYDAKTQTHDIYKFLGRDKKGWSKDVDDELGNYDYLMFADVDFSQPEVRDDVLKWGEWIGKELSLGGIRFDAIKHYSEDFLRDFIQHLDRTVGADWFLVGEYWRDDLEVLSGYIKRMGNRISLFDVKLVGNMSRISMARRGDLREIFNGTLAQHRPANTVTFVRNHDTQERGSLETILDPYFVPIGYALILLRADSGYPCVFYGDLYGMKGPRATPPSCGGKLAQIVLARTLYAYGHQTDYFDQAHCIGFTRAGHPSHSSHAGIAVLMTNAHTYAHKRMNVGAHHAGERWTDVLRWAWGEVVIDRMGWGTFPVGPRSVALWVDRNAERRGVLDGLVF</sequence>
<dbReference type="SUPFAM" id="SSF51445">
    <property type="entry name" value="(Trans)glycosidases"/>
    <property type="match status" value="1"/>
</dbReference>
<dbReference type="GO" id="GO:0005509">
    <property type="term" value="F:calcium ion binding"/>
    <property type="evidence" value="ECO:0007669"/>
    <property type="project" value="InterPro"/>
</dbReference>